<dbReference type="AlphaFoldDB" id="A0A0A9EDT7"/>
<protein>
    <submittedName>
        <fullName evidence="1">Uncharacterized protein</fullName>
    </submittedName>
</protein>
<sequence length="68" mass="7572">MVKHRACSIHRCHCSRSMGGKLALFRSNKFDDLDFSLRFRSSSRQLPFSCAALVVLGSGSFIRFSGTS</sequence>
<proteinExistence type="predicted"/>
<reference evidence="1" key="1">
    <citation type="submission" date="2014-09" db="EMBL/GenBank/DDBJ databases">
        <authorList>
            <person name="Magalhaes I.L.F."/>
            <person name="Oliveira U."/>
            <person name="Santos F.R."/>
            <person name="Vidigal T.H.D.A."/>
            <person name="Brescovit A.D."/>
            <person name="Santos A.J."/>
        </authorList>
    </citation>
    <scope>NUCLEOTIDE SEQUENCE</scope>
    <source>
        <tissue evidence="1">Shoot tissue taken approximately 20 cm above the soil surface</tissue>
    </source>
</reference>
<accession>A0A0A9EDT7</accession>
<name>A0A0A9EDT7_ARUDO</name>
<organism evidence="1">
    <name type="scientific">Arundo donax</name>
    <name type="common">Giant reed</name>
    <name type="synonym">Donax arundinaceus</name>
    <dbReference type="NCBI Taxonomy" id="35708"/>
    <lineage>
        <taxon>Eukaryota</taxon>
        <taxon>Viridiplantae</taxon>
        <taxon>Streptophyta</taxon>
        <taxon>Embryophyta</taxon>
        <taxon>Tracheophyta</taxon>
        <taxon>Spermatophyta</taxon>
        <taxon>Magnoliopsida</taxon>
        <taxon>Liliopsida</taxon>
        <taxon>Poales</taxon>
        <taxon>Poaceae</taxon>
        <taxon>PACMAD clade</taxon>
        <taxon>Arundinoideae</taxon>
        <taxon>Arundineae</taxon>
        <taxon>Arundo</taxon>
    </lineage>
</organism>
<dbReference type="EMBL" id="GBRH01200742">
    <property type="protein sequence ID" value="JAD97153.1"/>
    <property type="molecule type" value="Transcribed_RNA"/>
</dbReference>
<reference evidence="1" key="2">
    <citation type="journal article" date="2015" name="Data Brief">
        <title>Shoot transcriptome of the giant reed, Arundo donax.</title>
        <authorList>
            <person name="Barrero R.A."/>
            <person name="Guerrero F.D."/>
            <person name="Moolhuijzen P."/>
            <person name="Goolsby J.A."/>
            <person name="Tidwell J."/>
            <person name="Bellgard S.E."/>
            <person name="Bellgard M.I."/>
        </authorList>
    </citation>
    <scope>NUCLEOTIDE SEQUENCE</scope>
    <source>
        <tissue evidence="1">Shoot tissue taken approximately 20 cm above the soil surface</tissue>
    </source>
</reference>
<evidence type="ECO:0000313" key="1">
    <source>
        <dbReference type="EMBL" id="JAD97153.1"/>
    </source>
</evidence>